<dbReference type="InterPro" id="IPR036890">
    <property type="entry name" value="HATPase_C_sf"/>
</dbReference>
<dbReference type="PANTHER" id="PTHR44591">
    <property type="entry name" value="STRESS RESPONSE REGULATOR PROTEIN 1"/>
    <property type="match status" value="1"/>
</dbReference>
<feature type="domain" description="Response regulatory" evidence="3">
    <location>
        <begin position="3"/>
        <end position="120"/>
    </location>
</feature>
<dbReference type="CDD" id="cd17574">
    <property type="entry name" value="REC_OmpR"/>
    <property type="match status" value="1"/>
</dbReference>
<dbReference type="InterPro" id="IPR050595">
    <property type="entry name" value="Bact_response_regulator"/>
</dbReference>
<dbReference type="Gene3D" id="3.30.565.10">
    <property type="entry name" value="Histidine kinase-like ATPase, C-terminal domain"/>
    <property type="match status" value="1"/>
</dbReference>
<dbReference type="SUPFAM" id="SSF52172">
    <property type="entry name" value="CheY-like"/>
    <property type="match status" value="1"/>
</dbReference>
<dbReference type="EMBL" id="FLYE01000002">
    <property type="protein sequence ID" value="SCA55548.1"/>
    <property type="molecule type" value="Genomic_DNA"/>
</dbReference>
<dbReference type="SMART" id="SM00448">
    <property type="entry name" value="REC"/>
    <property type="match status" value="1"/>
</dbReference>
<evidence type="ECO:0000259" key="3">
    <source>
        <dbReference type="PROSITE" id="PS50110"/>
    </source>
</evidence>
<feature type="modified residue" description="4-aspartylphosphate" evidence="2">
    <location>
        <position position="52"/>
    </location>
</feature>
<dbReference type="Pfam" id="PF00072">
    <property type="entry name" value="Response_reg"/>
    <property type="match status" value="1"/>
</dbReference>
<keyword evidence="4" id="KW-0418">Kinase</keyword>
<dbReference type="CDD" id="cd16936">
    <property type="entry name" value="HATPase_RsbW-like"/>
    <property type="match status" value="1"/>
</dbReference>
<dbReference type="InterPro" id="IPR001789">
    <property type="entry name" value="Sig_transdc_resp-reg_receiver"/>
</dbReference>
<proteinExistence type="predicted"/>
<evidence type="ECO:0000256" key="2">
    <source>
        <dbReference type="PROSITE-ProRule" id="PRU00169"/>
    </source>
</evidence>
<dbReference type="GO" id="GO:0016301">
    <property type="term" value="F:kinase activity"/>
    <property type="evidence" value="ECO:0007669"/>
    <property type="project" value="UniProtKB-KW"/>
</dbReference>
<dbReference type="OrthoDB" id="7360446at2"/>
<accession>A0A1C3RE90</accession>
<keyword evidence="1 2" id="KW-0597">Phosphoprotein</keyword>
<dbReference type="AlphaFoldDB" id="A0A1C3RE90"/>
<keyword evidence="5" id="KW-1185">Reference proteome</keyword>
<organism evidence="4 5">
    <name type="scientific">Candidatus Terasakiella magnetica</name>
    <dbReference type="NCBI Taxonomy" id="1867952"/>
    <lineage>
        <taxon>Bacteria</taxon>
        <taxon>Pseudomonadati</taxon>
        <taxon>Pseudomonadota</taxon>
        <taxon>Alphaproteobacteria</taxon>
        <taxon>Rhodospirillales</taxon>
        <taxon>Terasakiellaceae</taxon>
        <taxon>Terasakiella</taxon>
    </lineage>
</organism>
<dbReference type="InterPro" id="IPR011006">
    <property type="entry name" value="CheY-like_superfamily"/>
</dbReference>
<sequence>MTLILVVEDENDVREDIIDLLELNGYDTIEAIDGEDGIAKILQYRPDLIISDIGMPNVDGHEFFTNLKNDHPEIAGIPFIFLTAFSSRENEIRGKEMGVNDFLTKPIDYEILLASIHAQLESTKRSLQSYSITINDFFNKLESGCTQENDKVKQAQLACVIKRYKDLLARMNRPIETLQKISRVDYKIKTIADAENVALTMSHLFPVSDSALLGLNELLINAIEHGNLGVCYEGKGKLLTEGRWEEEINRRLAMDEYKDKYVSCRFEHFDDRIEVTIEDQGKGFDWQKFVDSCPTRMLDLHGRGIMLTFSMGFDEVEYQGCGNKVVARTYLKKA</sequence>
<evidence type="ECO:0000256" key="1">
    <source>
        <dbReference type="ARBA" id="ARBA00022553"/>
    </source>
</evidence>
<protein>
    <submittedName>
        <fullName evidence="4">Putative Histidine kinase</fullName>
    </submittedName>
</protein>
<dbReference type="PANTHER" id="PTHR44591:SF3">
    <property type="entry name" value="RESPONSE REGULATORY DOMAIN-CONTAINING PROTEIN"/>
    <property type="match status" value="1"/>
</dbReference>
<dbReference type="STRING" id="1867952.MTBPR1_100189"/>
<keyword evidence="4" id="KW-0808">Transferase</keyword>
<dbReference type="RefSeq" id="WP_069186254.1">
    <property type="nucleotide sequence ID" value="NZ_FLYE01000002.1"/>
</dbReference>
<dbReference type="PROSITE" id="PS50110">
    <property type="entry name" value="RESPONSE_REGULATORY"/>
    <property type="match status" value="1"/>
</dbReference>
<reference evidence="4 5" key="1">
    <citation type="submission" date="2016-07" db="EMBL/GenBank/DDBJ databases">
        <authorList>
            <person name="Lefevre C.T."/>
        </authorList>
    </citation>
    <scope>NUCLEOTIDE SEQUENCE [LARGE SCALE GENOMIC DNA]</scope>
    <source>
        <strain evidence="4">PR1</strain>
    </source>
</reference>
<evidence type="ECO:0000313" key="4">
    <source>
        <dbReference type="EMBL" id="SCA55548.1"/>
    </source>
</evidence>
<evidence type="ECO:0000313" key="5">
    <source>
        <dbReference type="Proteomes" id="UP000231658"/>
    </source>
</evidence>
<dbReference type="Proteomes" id="UP000231658">
    <property type="component" value="Unassembled WGS sequence"/>
</dbReference>
<gene>
    <name evidence="4" type="ORF">MTBPR1_100189</name>
</gene>
<name>A0A1C3RE90_9PROT</name>
<dbReference type="GO" id="GO:0000160">
    <property type="term" value="P:phosphorelay signal transduction system"/>
    <property type="evidence" value="ECO:0007669"/>
    <property type="project" value="InterPro"/>
</dbReference>
<dbReference type="Gene3D" id="3.40.50.2300">
    <property type="match status" value="1"/>
</dbReference>